<dbReference type="InterPro" id="IPR004358">
    <property type="entry name" value="Sig_transdc_His_kin-like_C"/>
</dbReference>
<keyword evidence="3" id="KW-0597">Phosphoprotein</keyword>
<evidence type="ECO:0000256" key="4">
    <source>
        <dbReference type="ARBA" id="ARBA00022679"/>
    </source>
</evidence>
<organism evidence="8 9">
    <name type="scientific">Kryptobacter tengchongensis</name>
    <dbReference type="NCBI Taxonomy" id="1643429"/>
    <lineage>
        <taxon>Bacteria</taxon>
        <taxon>Pseudomonadati</taxon>
        <taxon>Candidatus Kryptoniota</taxon>
        <taxon>Candidatus Kryptobacter</taxon>
    </lineage>
</organism>
<evidence type="ECO:0000256" key="3">
    <source>
        <dbReference type="ARBA" id="ARBA00022553"/>
    </source>
</evidence>
<dbReference type="Pfam" id="PF02518">
    <property type="entry name" value="HATPase_c"/>
    <property type="match status" value="1"/>
</dbReference>
<dbReference type="AlphaFoldDB" id="A0A916LKL0"/>
<evidence type="ECO:0000256" key="5">
    <source>
        <dbReference type="ARBA" id="ARBA00022777"/>
    </source>
</evidence>
<sequence>KRRLSEYINTLNLIQKQTDRTISIIKSMLYLAKADAGIVRANTQKVYLNDLIRELILTFNLKAKQKNVKLKFYCNSDVVINTDEKLLFEALRNIIDNAIEYTGSGGKVEVTCERIDDKVKITVSDTGIGISEDELPYIFDRFYRGKNAFEINPSGTGLGLSLTKAIIEILSGQIKVSSQLGKGTEFVIYLPE</sequence>
<evidence type="ECO:0000256" key="1">
    <source>
        <dbReference type="ARBA" id="ARBA00000085"/>
    </source>
</evidence>
<keyword evidence="6" id="KW-0902">Two-component regulatory system</keyword>
<dbReference type="SMART" id="SM00387">
    <property type="entry name" value="HATPase_c"/>
    <property type="match status" value="1"/>
</dbReference>
<dbReference type="InterPro" id="IPR005467">
    <property type="entry name" value="His_kinase_dom"/>
</dbReference>
<gene>
    <name evidence="8" type="ORF">JGI25_01545</name>
</gene>
<dbReference type="InterPro" id="IPR050736">
    <property type="entry name" value="Sensor_HK_Regulatory"/>
</dbReference>
<dbReference type="InterPro" id="IPR036890">
    <property type="entry name" value="HATPase_C_sf"/>
</dbReference>
<dbReference type="EC" id="2.7.13.3" evidence="2"/>
<feature type="domain" description="Histidine kinase" evidence="7">
    <location>
        <begin position="1"/>
        <end position="192"/>
    </location>
</feature>
<proteinExistence type="predicted"/>
<dbReference type="GO" id="GO:0004673">
    <property type="term" value="F:protein histidine kinase activity"/>
    <property type="evidence" value="ECO:0007669"/>
    <property type="project" value="UniProtKB-EC"/>
</dbReference>
<name>A0A916LKL0_KRYT1</name>
<protein>
    <recommendedName>
        <fullName evidence="2">histidine kinase</fullName>
        <ecNumber evidence="2">2.7.13.3</ecNumber>
    </recommendedName>
</protein>
<dbReference type="Gene3D" id="3.30.565.10">
    <property type="entry name" value="Histidine kinase-like ATPase, C-terminal domain"/>
    <property type="match status" value="1"/>
</dbReference>
<keyword evidence="4" id="KW-0808">Transferase</keyword>
<evidence type="ECO:0000256" key="2">
    <source>
        <dbReference type="ARBA" id="ARBA00012438"/>
    </source>
</evidence>
<dbReference type="PANTHER" id="PTHR43711:SF26">
    <property type="entry name" value="SENSOR HISTIDINE KINASE RCSC"/>
    <property type="match status" value="1"/>
</dbReference>
<dbReference type="PRINTS" id="PR00344">
    <property type="entry name" value="BCTRLSENSOR"/>
</dbReference>
<comment type="caution">
    <text evidence="8">The sequence shown here is derived from an EMBL/GenBank/DDBJ whole genome shotgun (WGS) entry which is preliminary data.</text>
</comment>
<evidence type="ECO:0000259" key="7">
    <source>
        <dbReference type="PROSITE" id="PS50109"/>
    </source>
</evidence>
<comment type="catalytic activity">
    <reaction evidence="1">
        <text>ATP + protein L-histidine = ADP + protein N-phospho-L-histidine.</text>
        <dbReference type="EC" id="2.7.13.3"/>
    </reaction>
</comment>
<evidence type="ECO:0000313" key="9">
    <source>
        <dbReference type="Proteomes" id="UP000243105"/>
    </source>
</evidence>
<reference evidence="8 9" key="1">
    <citation type="submission" date="2015-11" db="EMBL/GenBank/DDBJ databases">
        <authorList>
            <person name="Varghese N."/>
        </authorList>
    </citation>
    <scope>NUCLEOTIDE SEQUENCE [LARGE SCALE GENOMIC DNA]</scope>
    <source>
        <strain evidence="8 9">JGI-25</strain>
    </source>
</reference>
<dbReference type="InterPro" id="IPR003594">
    <property type="entry name" value="HATPase_dom"/>
</dbReference>
<dbReference type="SUPFAM" id="SSF55874">
    <property type="entry name" value="ATPase domain of HSP90 chaperone/DNA topoisomerase II/histidine kinase"/>
    <property type="match status" value="1"/>
</dbReference>
<evidence type="ECO:0000256" key="6">
    <source>
        <dbReference type="ARBA" id="ARBA00023012"/>
    </source>
</evidence>
<keyword evidence="5 8" id="KW-0418">Kinase</keyword>
<accession>A0A916LKL0</accession>
<dbReference type="Proteomes" id="UP000243105">
    <property type="component" value="Unassembled WGS sequence"/>
</dbReference>
<evidence type="ECO:0000313" key="8">
    <source>
        <dbReference type="EMBL" id="CUT05193.1"/>
    </source>
</evidence>
<dbReference type="EMBL" id="CZVV01000152">
    <property type="protein sequence ID" value="CUT05193.1"/>
    <property type="molecule type" value="Genomic_DNA"/>
</dbReference>
<dbReference type="FunFam" id="3.30.565.10:FF:000006">
    <property type="entry name" value="Sensor histidine kinase WalK"/>
    <property type="match status" value="1"/>
</dbReference>
<dbReference type="PROSITE" id="PS50109">
    <property type="entry name" value="HIS_KIN"/>
    <property type="match status" value="1"/>
</dbReference>
<dbReference type="GO" id="GO:0000160">
    <property type="term" value="P:phosphorelay signal transduction system"/>
    <property type="evidence" value="ECO:0007669"/>
    <property type="project" value="UniProtKB-KW"/>
</dbReference>
<feature type="non-terminal residue" evidence="8">
    <location>
        <position position="1"/>
    </location>
</feature>
<dbReference type="PANTHER" id="PTHR43711">
    <property type="entry name" value="TWO-COMPONENT HISTIDINE KINASE"/>
    <property type="match status" value="1"/>
</dbReference>
<dbReference type="RefSeq" id="WP_143713767.1">
    <property type="nucleotide sequence ID" value="NZ_CZVV01000152.1"/>
</dbReference>